<proteinExistence type="predicted"/>
<reference evidence="2 3" key="1">
    <citation type="journal article" date="2018" name="G3 (Bethesda)">
        <title>Phylogenetic and Phylogenomic Definition of Rhizopus Species.</title>
        <authorList>
            <person name="Gryganskyi A.P."/>
            <person name="Golan J."/>
            <person name="Dolatabadi S."/>
            <person name="Mondo S."/>
            <person name="Robb S."/>
            <person name="Idnurm A."/>
            <person name="Muszewska A."/>
            <person name="Steczkiewicz K."/>
            <person name="Masonjones S."/>
            <person name="Liao H.L."/>
            <person name="Gajdeczka M.T."/>
            <person name="Anike F."/>
            <person name="Vuek A."/>
            <person name="Anishchenko I.M."/>
            <person name="Voigt K."/>
            <person name="de Hoog G.S."/>
            <person name="Smith M.E."/>
            <person name="Heitman J."/>
            <person name="Vilgalys R."/>
            <person name="Stajich J.E."/>
        </authorList>
    </citation>
    <scope>NUCLEOTIDE SEQUENCE [LARGE SCALE GENOMIC DNA]</scope>
    <source>
        <strain evidence="2 3">LSU 92-RS-03</strain>
    </source>
</reference>
<sequence>PYNFESSYVSAIDRDETTQLEDTQHLMEHILNIPSTTFTDQGIVYEHYSNFPDRVNNALRELYGDYADRINIGITCDCNDIGAALAAMLASTSDKDQ</sequence>
<dbReference type="GO" id="GO:0016773">
    <property type="term" value="F:phosphotransferase activity, alcohol group as acceptor"/>
    <property type="evidence" value="ECO:0007669"/>
    <property type="project" value="InterPro"/>
</dbReference>
<gene>
    <name evidence="2" type="ORF">CU098_011864</name>
</gene>
<dbReference type="OrthoDB" id="419537at2759"/>
<keyword evidence="3" id="KW-1185">Reference proteome</keyword>
<dbReference type="STRING" id="4846.A0A367KHP8"/>
<dbReference type="Pfam" id="PF03727">
    <property type="entry name" value="Hexokinase_2"/>
    <property type="match status" value="1"/>
</dbReference>
<dbReference type="Gene3D" id="3.40.367.20">
    <property type="match status" value="1"/>
</dbReference>
<dbReference type="Proteomes" id="UP000253551">
    <property type="component" value="Unassembled WGS sequence"/>
</dbReference>
<dbReference type="GO" id="GO:0005524">
    <property type="term" value="F:ATP binding"/>
    <property type="evidence" value="ECO:0007669"/>
    <property type="project" value="InterPro"/>
</dbReference>
<evidence type="ECO:0000313" key="2">
    <source>
        <dbReference type="EMBL" id="RCI01661.1"/>
    </source>
</evidence>
<comment type="caution">
    <text evidence="2">The sequence shown here is derived from an EMBL/GenBank/DDBJ whole genome shotgun (WGS) entry which is preliminary data.</text>
</comment>
<dbReference type="SUPFAM" id="SSF53067">
    <property type="entry name" value="Actin-like ATPase domain"/>
    <property type="match status" value="1"/>
</dbReference>
<name>A0A367KHP8_RHIST</name>
<dbReference type="AlphaFoldDB" id="A0A367KHP8"/>
<protein>
    <recommendedName>
        <fullName evidence="1">Hexokinase C-terminal domain-containing protein</fullName>
    </recommendedName>
</protein>
<dbReference type="InterPro" id="IPR043129">
    <property type="entry name" value="ATPase_NBD"/>
</dbReference>
<feature type="domain" description="Hexokinase C-terminal" evidence="1">
    <location>
        <begin position="41"/>
        <end position="88"/>
    </location>
</feature>
<dbReference type="InterPro" id="IPR022673">
    <property type="entry name" value="Hexokinase_C"/>
</dbReference>
<evidence type="ECO:0000259" key="1">
    <source>
        <dbReference type="Pfam" id="PF03727"/>
    </source>
</evidence>
<organism evidence="2 3">
    <name type="scientific">Rhizopus stolonifer</name>
    <name type="common">Rhizopus nigricans</name>
    <dbReference type="NCBI Taxonomy" id="4846"/>
    <lineage>
        <taxon>Eukaryota</taxon>
        <taxon>Fungi</taxon>
        <taxon>Fungi incertae sedis</taxon>
        <taxon>Mucoromycota</taxon>
        <taxon>Mucoromycotina</taxon>
        <taxon>Mucoromycetes</taxon>
        <taxon>Mucorales</taxon>
        <taxon>Mucorineae</taxon>
        <taxon>Rhizopodaceae</taxon>
        <taxon>Rhizopus</taxon>
    </lineage>
</organism>
<accession>A0A367KHP8</accession>
<dbReference type="GO" id="GO:0005975">
    <property type="term" value="P:carbohydrate metabolic process"/>
    <property type="evidence" value="ECO:0007669"/>
    <property type="project" value="InterPro"/>
</dbReference>
<dbReference type="EMBL" id="PJQM01001723">
    <property type="protein sequence ID" value="RCI01661.1"/>
    <property type="molecule type" value="Genomic_DNA"/>
</dbReference>
<evidence type="ECO:0000313" key="3">
    <source>
        <dbReference type="Proteomes" id="UP000253551"/>
    </source>
</evidence>
<feature type="non-terminal residue" evidence="2">
    <location>
        <position position="1"/>
    </location>
</feature>